<dbReference type="EMBL" id="SRLD01000005">
    <property type="protein sequence ID" value="TGE18913.1"/>
    <property type="molecule type" value="Genomic_DNA"/>
</dbReference>
<organism evidence="2 3">
    <name type="scientific">Hymenobacter elongatus</name>
    <dbReference type="NCBI Taxonomy" id="877208"/>
    <lineage>
        <taxon>Bacteria</taxon>
        <taxon>Pseudomonadati</taxon>
        <taxon>Bacteroidota</taxon>
        <taxon>Cytophagia</taxon>
        <taxon>Cytophagales</taxon>
        <taxon>Hymenobacteraceae</taxon>
        <taxon>Hymenobacter</taxon>
    </lineage>
</organism>
<evidence type="ECO:0000313" key="3">
    <source>
        <dbReference type="Proteomes" id="UP000297739"/>
    </source>
</evidence>
<feature type="transmembrane region" description="Helical" evidence="1">
    <location>
        <begin position="114"/>
        <end position="132"/>
    </location>
</feature>
<name>A0A4Z0PSC8_9BACT</name>
<dbReference type="Proteomes" id="UP000297739">
    <property type="component" value="Unassembled WGS sequence"/>
</dbReference>
<comment type="caution">
    <text evidence="2">The sequence shown here is derived from an EMBL/GenBank/DDBJ whole genome shotgun (WGS) entry which is preliminary data.</text>
</comment>
<keyword evidence="3" id="KW-1185">Reference proteome</keyword>
<protein>
    <submittedName>
        <fullName evidence="2">Uncharacterized protein</fullName>
    </submittedName>
</protein>
<feature type="transmembrane region" description="Helical" evidence="1">
    <location>
        <begin position="90"/>
        <end position="108"/>
    </location>
</feature>
<reference evidence="2 3" key="1">
    <citation type="submission" date="2019-04" db="EMBL/GenBank/DDBJ databases">
        <authorList>
            <person name="Feng G."/>
            <person name="Zhang J."/>
            <person name="Zhu H."/>
        </authorList>
    </citation>
    <scope>NUCLEOTIDE SEQUENCE [LARGE SCALE GENOMIC DNA]</scope>
    <source>
        <strain evidence="2 3">JCM 17223</strain>
    </source>
</reference>
<proteinExistence type="predicted"/>
<feature type="transmembrane region" description="Helical" evidence="1">
    <location>
        <begin position="144"/>
        <end position="171"/>
    </location>
</feature>
<dbReference type="OrthoDB" id="9815205at2"/>
<feature type="transmembrane region" description="Helical" evidence="1">
    <location>
        <begin position="9"/>
        <end position="30"/>
    </location>
</feature>
<dbReference type="AlphaFoldDB" id="A0A4Z0PSC8"/>
<feature type="transmembrane region" description="Helical" evidence="1">
    <location>
        <begin position="50"/>
        <end position="69"/>
    </location>
</feature>
<evidence type="ECO:0000256" key="1">
    <source>
        <dbReference type="SAM" id="Phobius"/>
    </source>
</evidence>
<keyword evidence="1" id="KW-0472">Membrane</keyword>
<accession>A0A4Z0PSC8</accession>
<keyword evidence="1" id="KW-0812">Transmembrane</keyword>
<evidence type="ECO:0000313" key="2">
    <source>
        <dbReference type="EMBL" id="TGE18913.1"/>
    </source>
</evidence>
<dbReference type="RefSeq" id="WP_135496426.1">
    <property type="nucleotide sequence ID" value="NZ_SRLD01000005.1"/>
</dbReference>
<keyword evidence="1" id="KW-1133">Transmembrane helix</keyword>
<sequence length="195" mass="21160">MNENNFSRIALYCTVLVTVAIWALLAWSHYHGGVPSHHLLARKELPAISNWWGGLLLPVLTGLLLYRIRKQAFGKNDSDSDSPQPLRREIYGFVGALSFGVLISVLFTAGASDVAGNVMLGLFAFAFFVPIYRPECLLGFVLGMTYTFGAVLPLLIGTLVGLVGLVLHGYIRRALVYAGSKLALLLPVSKPKSNG</sequence>
<gene>
    <name evidence="2" type="ORF">E5J99_04000</name>
</gene>